<dbReference type="AlphaFoldDB" id="A0AAV7N222"/>
<dbReference type="EMBL" id="JANPWB010000013">
    <property type="protein sequence ID" value="KAJ1108724.1"/>
    <property type="molecule type" value="Genomic_DNA"/>
</dbReference>
<feature type="region of interest" description="Disordered" evidence="1">
    <location>
        <begin position="268"/>
        <end position="301"/>
    </location>
</feature>
<reference evidence="2" key="1">
    <citation type="journal article" date="2022" name="bioRxiv">
        <title>Sequencing and chromosome-scale assembly of the giantPleurodeles waltlgenome.</title>
        <authorList>
            <person name="Brown T."/>
            <person name="Elewa A."/>
            <person name="Iarovenko S."/>
            <person name="Subramanian E."/>
            <person name="Araus A.J."/>
            <person name="Petzold A."/>
            <person name="Susuki M."/>
            <person name="Suzuki K.-i.T."/>
            <person name="Hayashi T."/>
            <person name="Toyoda A."/>
            <person name="Oliveira C."/>
            <person name="Osipova E."/>
            <person name="Leigh N.D."/>
            <person name="Simon A."/>
            <person name="Yun M.H."/>
        </authorList>
    </citation>
    <scope>NUCLEOTIDE SEQUENCE</scope>
    <source>
        <strain evidence="2">20211129_DDA</strain>
        <tissue evidence="2">Liver</tissue>
    </source>
</reference>
<feature type="region of interest" description="Disordered" evidence="1">
    <location>
        <begin position="159"/>
        <end position="183"/>
    </location>
</feature>
<evidence type="ECO:0000313" key="3">
    <source>
        <dbReference type="Proteomes" id="UP001066276"/>
    </source>
</evidence>
<gene>
    <name evidence="2" type="ORF">NDU88_006094</name>
</gene>
<organism evidence="2 3">
    <name type="scientific">Pleurodeles waltl</name>
    <name type="common">Iberian ribbed newt</name>
    <dbReference type="NCBI Taxonomy" id="8319"/>
    <lineage>
        <taxon>Eukaryota</taxon>
        <taxon>Metazoa</taxon>
        <taxon>Chordata</taxon>
        <taxon>Craniata</taxon>
        <taxon>Vertebrata</taxon>
        <taxon>Euteleostomi</taxon>
        <taxon>Amphibia</taxon>
        <taxon>Batrachia</taxon>
        <taxon>Caudata</taxon>
        <taxon>Salamandroidea</taxon>
        <taxon>Salamandridae</taxon>
        <taxon>Pleurodelinae</taxon>
        <taxon>Pleurodeles</taxon>
    </lineage>
</organism>
<protein>
    <submittedName>
        <fullName evidence="2">Uncharacterized protein</fullName>
    </submittedName>
</protein>
<keyword evidence="3" id="KW-1185">Reference proteome</keyword>
<sequence length="301" mass="31634">MLNVGAWPSRRPRRLQSTEAPAHHLQSLSPGAHLPSLCLSVPSPGRTGVACHTAAPSTLATSYLVAAQQVCCRGLALGCPTVTGSVSEPEGGPWHAHPTLEPWGRFILSPGCSITYLEHLLPSALCSTLSDLAASGLAAVVQHHCWRLVGRPGCSSWPGSPPEIPAESVPVTTPAPHQSQPDGRACKLSLQSTACTRRWILGYQNPLSLKQFLVPTNLSWLPYHPSVLVKGKIPLYSTLGPLHLLRQTDSLATTVVVGLLGALRLTDPQDSQASDPWPGSVGSQQTDAGPWAAEGAASLGP</sequence>
<comment type="caution">
    <text evidence="2">The sequence shown here is derived from an EMBL/GenBank/DDBJ whole genome shotgun (WGS) entry which is preliminary data.</text>
</comment>
<evidence type="ECO:0000256" key="1">
    <source>
        <dbReference type="SAM" id="MobiDB-lite"/>
    </source>
</evidence>
<proteinExistence type="predicted"/>
<accession>A0AAV7N222</accession>
<feature type="region of interest" description="Disordered" evidence="1">
    <location>
        <begin position="1"/>
        <end position="28"/>
    </location>
</feature>
<name>A0AAV7N222_PLEWA</name>
<dbReference type="Proteomes" id="UP001066276">
    <property type="component" value="Chromosome 9"/>
</dbReference>
<evidence type="ECO:0000313" key="2">
    <source>
        <dbReference type="EMBL" id="KAJ1108724.1"/>
    </source>
</evidence>